<dbReference type="eggNOG" id="ENOG5030YWC">
    <property type="taxonomic scope" value="Bacteria"/>
</dbReference>
<proteinExistence type="predicted"/>
<comment type="caution">
    <text evidence="1">The sequence shown here is derived from an EMBL/GenBank/DDBJ whole genome shotgun (WGS) entry which is preliminary data.</text>
</comment>
<gene>
    <name evidence="1" type="ORF">Q765_15095</name>
</gene>
<protein>
    <submittedName>
        <fullName evidence="1">Uncharacterized protein</fullName>
    </submittedName>
</protein>
<sequence>MRNKQHVTKEIVELSAIKASYNHYLASGRSIFEVENTTQLHYNLCVINRSLRQLFEELKGLNEQLATDNRQLKTNNGQLAMGSYFISPEFKALETRAIMQFNSDRRFTITE</sequence>
<organism evidence="1 2">
    <name type="scientific">Flavobacterium rivuli WB 3.3-2 = DSM 21788</name>
    <dbReference type="NCBI Taxonomy" id="1121895"/>
    <lineage>
        <taxon>Bacteria</taxon>
        <taxon>Pseudomonadati</taxon>
        <taxon>Bacteroidota</taxon>
        <taxon>Flavobacteriia</taxon>
        <taxon>Flavobacteriales</taxon>
        <taxon>Flavobacteriaceae</taxon>
        <taxon>Flavobacterium</taxon>
    </lineage>
</organism>
<accession>A0A0A2M2C5</accession>
<dbReference type="AlphaFoldDB" id="A0A0A2M2C5"/>
<dbReference type="OrthoDB" id="1364824at2"/>
<evidence type="ECO:0000313" key="2">
    <source>
        <dbReference type="Proteomes" id="UP000030152"/>
    </source>
</evidence>
<keyword evidence="2" id="KW-1185">Reference proteome</keyword>
<reference evidence="1 2" key="1">
    <citation type="submission" date="2013-09" db="EMBL/GenBank/DDBJ databases">
        <authorList>
            <person name="Zeng Z."/>
            <person name="Chen C."/>
        </authorList>
    </citation>
    <scope>NUCLEOTIDE SEQUENCE [LARGE SCALE GENOMIC DNA]</scope>
    <source>
        <strain evidence="1 2">WB 3.3-2</strain>
    </source>
</reference>
<dbReference type="STRING" id="1121895.GCA_000378485_02763"/>
<dbReference type="EMBL" id="JRLX01000017">
    <property type="protein sequence ID" value="KGO85741.1"/>
    <property type="molecule type" value="Genomic_DNA"/>
</dbReference>
<dbReference type="RefSeq" id="WP_020213932.1">
    <property type="nucleotide sequence ID" value="NZ_JRLX01000017.1"/>
</dbReference>
<dbReference type="Proteomes" id="UP000030152">
    <property type="component" value="Unassembled WGS sequence"/>
</dbReference>
<evidence type="ECO:0000313" key="1">
    <source>
        <dbReference type="EMBL" id="KGO85741.1"/>
    </source>
</evidence>
<name>A0A0A2M2C5_9FLAO</name>